<feature type="transmembrane region" description="Helical" evidence="2">
    <location>
        <begin position="163"/>
        <end position="185"/>
    </location>
</feature>
<keyword evidence="5" id="KW-1185">Reference proteome</keyword>
<dbReference type="EMBL" id="JBBPBN010000034">
    <property type="protein sequence ID" value="KAK9003445.1"/>
    <property type="molecule type" value="Genomic_DNA"/>
</dbReference>
<reference evidence="4 5" key="1">
    <citation type="journal article" date="2024" name="G3 (Bethesda)">
        <title>Genome assembly of Hibiscus sabdariffa L. provides insights into metabolisms of medicinal natural products.</title>
        <authorList>
            <person name="Kim T."/>
        </authorList>
    </citation>
    <scope>NUCLEOTIDE SEQUENCE [LARGE SCALE GENOMIC DNA]</scope>
    <source>
        <strain evidence="4">TK-2024</strain>
        <tissue evidence="4">Old leaves</tissue>
    </source>
</reference>
<gene>
    <name evidence="4" type="ORF">V6N11_061009</name>
</gene>
<dbReference type="InterPro" id="IPR004146">
    <property type="entry name" value="DC1"/>
</dbReference>
<evidence type="ECO:0000256" key="1">
    <source>
        <dbReference type="ARBA" id="ARBA00022737"/>
    </source>
</evidence>
<dbReference type="SUPFAM" id="SSF57889">
    <property type="entry name" value="Cysteine-rich domain"/>
    <property type="match status" value="1"/>
</dbReference>
<comment type="caution">
    <text evidence="4">The sequence shown here is derived from an EMBL/GenBank/DDBJ whole genome shotgun (WGS) entry which is preliminary data.</text>
</comment>
<protein>
    <recommendedName>
        <fullName evidence="3">DC1 domain-containing protein</fullName>
    </recommendedName>
</protein>
<proteinExistence type="predicted"/>
<evidence type="ECO:0000313" key="4">
    <source>
        <dbReference type="EMBL" id="KAK9003445.1"/>
    </source>
</evidence>
<sequence>MWCFYYRYVEKVEGKCCEVCGRKISDGAFACERCNACLHKSCYSCDFSLDVVCASSATAELTSDQKPLRSKDGKKKAIHHYSHGHELSFFKYRRMRNEDYDCFWCEKHLSGLCYGCVSCKFYLHPACSNKIPRRLAHPFHPGHPLRLSSVDGEMNYNACKRHVLVILSWGICARSAASALIWTVLNSCPH</sequence>
<name>A0ABR2QRY6_9ROSI</name>
<evidence type="ECO:0000259" key="3">
    <source>
        <dbReference type="Pfam" id="PF03107"/>
    </source>
</evidence>
<accession>A0ABR2QRY6</accession>
<dbReference type="InterPro" id="IPR046349">
    <property type="entry name" value="C1-like_sf"/>
</dbReference>
<keyword evidence="1" id="KW-0677">Repeat</keyword>
<keyword evidence="2" id="KW-0812">Transmembrane</keyword>
<dbReference type="PANTHER" id="PTHR46288">
    <property type="entry name" value="PHORBOL-ESTER/DAG-TYPE DOMAIN-CONTAINING PROTEIN"/>
    <property type="match status" value="1"/>
</dbReference>
<dbReference type="Pfam" id="PF03107">
    <property type="entry name" value="C1_2"/>
    <property type="match status" value="1"/>
</dbReference>
<evidence type="ECO:0000313" key="5">
    <source>
        <dbReference type="Proteomes" id="UP001396334"/>
    </source>
</evidence>
<keyword evidence="2" id="KW-1133">Transmembrane helix</keyword>
<evidence type="ECO:0000256" key="2">
    <source>
        <dbReference type="SAM" id="Phobius"/>
    </source>
</evidence>
<dbReference type="Proteomes" id="UP001396334">
    <property type="component" value="Unassembled WGS sequence"/>
</dbReference>
<keyword evidence="2" id="KW-0472">Membrane</keyword>
<dbReference type="PANTHER" id="PTHR46288:SF27">
    <property type="entry name" value="CYSTEINE_HISTIDINE-RICH C1 DOMAIN FAMILY PROTEIN"/>
    <property type="match status" value="1"/>
</dbReference>
<feature type="domain" description="DC1" evidence="3">
    <location>
        <begin position="82"/>
        <end position="127"/>
    </location>
</feature>
<organism evidence="4 5">
    <name type="scientific">Hibiscus sabdariffa</name>
    <name type="common">roselle</name>
    <dbReference type="NCBI Taxonomy" id="183260"/>
    <lineage>
        <taxon>Eukaryota</taxon>
        <taxon>Viridiplantae</taxon>
        <taxon>Streptophyta</taxon>
        <taxon>Embryophyta</taxon>
        <taxon>Tracheophyta</taxon>
        <taxon>Spermatophyta</taxon>
        <taxon>Magnoliopsida</taxon>
        <taxon>eudicotyledons</taxon>
        <taxon>Gunneridae</taxon>
        <taxon>Pentapetalae</taxon>
        <taxon>rosids</taxon>
        <taxon>malvids</taxon>
        <taxon>Malvales</taxon>
        <taxon>Malvaceae</taxon>
        <taxon>Malvoideae</taxon>
        <taxon>Hibiscus</taxon>
    </lineage>
</organism>